<keyword evidence="1" id="KW-1185">Reference proteome</keyword>
<dbReference type="AlphaFoldDB" id="A0A915JLF9"/>
<reference evidence="2" key="1">
    <citation type="submission" date="2022-11" db="UniProtKB">
        <authorList>
            <consortium name="WormBaseParasite"/>
        </authorList>
    </citation>
    <scope>IDENTIFICATION</scope>
</reference>
<evidence type="ECO:0000313" key="2">
    <source>
        <dbReference type="WBParaSite" id="nRc.2.0.1.t26938-RA"/>
    </source>
</evidence>
<organism evidence="1 2">
    <name type="scientific">Romanomermis culicivorax</name>
    <name type="common">Nematode worm</name>
    <dbReference type="NCBI Taxonomy" id="13658"/>
    <lineage>
        <taxon>Eukaryota</taxon>
        <taxon>Metazoa</taxon>
        <taxon>Ecdysozoa</taxon>
        <taxon>Nematoda</taxon>
        <taxon>Enoplea</taxon>
        <taxon>Dorylaimia</taxon>
        <taxon>Mermithida</taxon>
        <taxon>Mermithoidea</taxon>
        <taxon>Mermithidae</taxon>
        <taxon>Romanomermis</taxon>
    </lineage>
</organism>
<proteinExistence type="predicted"/>
<name>A0A915JLF9_ROMCU</name>
<dbReference type="WBParaSite" id="nRc.2.0.1.t26938-RA">
    <property type="protein sequence ID" value="nRc.2.0.1.t26938-RA"/>
    <property type="gene ID" value="nRc.2.0.1.g26938"/>
</dbReference>
<evidence type="ECO:0000313" key="1">
    <source>
        <dbReference type="Proteomes" id="UP000887565"/>
    </source>
</evidence>
<protein>
    <submittedName>
        <fullName evidence="2">Uncharacterized protein</fullName>
    </submittedName>
</protein>
<sequence length="102" mass="11066">MCANGREEGNFLTLPTGYANTQIRLPSPMRDPFFDPAVVASFPTIFFVNDSFAGKDNFSPDFLEIFGAAAATDCLLIFRRPALSIKVFLEAACPSSPDVLSP</sequence>
<accession>A0A915JLF9</accession>
<dbReference type="Proteomes" id="UP000887565">
    <property type="component" value="Unplaced"/>
</dbReference>